<gene>
    <name evidence="7" type="ORF">P280DRAFT_464928</name>
</gene>
<dbReference type="Gene3D" id="3.30.40.10">
    <property type="entry name" value="Zinc/RING finger domain, C3HC4 (zinc finger)"/>
    <property type="match status" value="1"/>
</dbReference>
<dbReference type="EMBL" id="MU006776">
    <property type="protein sequence ID" value="KAF2646748.1"/>
    <property type="molecule type" value="Genomic_DNA"/>
</dbReference>
<keyword evidence="3" id="KW-0862">Zinc</keyword>
<dbReference type="OrthoDB" id="8062037at2759"/>
<evidence type="ECO:0000256" key="4">
    <source>
        <dbReference type="PROSITE-ProRule" id="PRU00175"/>
    </source>
</evidence>
<dbReference type="Pfam" id="PF00097">
    <property type="entry name" value="zf-C3HC4"/>
    <property type="match status" value="1"/>
</dbReference>
<keyword evidence="8" id="KW-1185">Reference proteome</keyword>
<sequence>MAPPDDELIPRAKDVPADAAVYRSVRRRLKRLATIREVVRRPRDLLYYSIGYVEDLSYRYQIENAGKMFRLMGKSRLVMQTEFEKAREWLFGVVKMQEKVFEKADLYRLLRAGVEKEGTSGNDEAASQGPGAAGGEEAESTRDLRKLYMRLTESDREDEAEDDEEWDFEDHLESAFILTLQDNYAEKYAAILQKLRERVGRRPNSSLSPTQRILRRMIEKTQSSKVDNIACAIPLTAIQAMSEEDQSCSICQNAYLDLHTFPIEDLIADYPVRIKYCGHIYGKQCLETWMETPLIDAAKYPFHTCPICRVQIEGRESCEKPKDLARHVHKDVAIKAVIKEADYEIDEYECMEGMLKCISDEIILAELSREVTGLEKGCKLIGTKLKECKTVLEKRKRENDEEKKMWGFEGEEQRKIWSRIGEKWRECGKS</sequence>
<reference evidence="7" key="1">
    <citation type="journal article" date="2020" name="Stud. Mycol.">
        <title>101 Dothideomycetes genomes: a test case for predicting lifestyles and emergence of pathogens.</title>
        <authorList>
            <person name="Haridas S."/>
            <person name="Albert R."/>
            <person name="Binder M."/>
            <person name="Bloem J."/>
            <person name="Labutti K."/>
            <person name="Salamov A."/>
            <person name="Andreopoulos B."/>
            <person name="Baker S."/>
            <person name="Barry K."/>
            <person name="Bills G."/>
            <person name="Bluhm B."/>
            <person name="Cannon C."/>
            <person name="Castanera R."/>
            <person name="Culley D."/>
            <person name="Daum C."/>
            <person name="Ezra D."/>
            <person name="Gonzalez J."/>
            <person name="Henrissat B."/>
            <person name="Kuo A."/>
            <person name="Liang C."/>
            <person name="Lipzen A."/>
            <person name="Lutzoni F."/>
            <person name="Magnuson J."/>
            <person name="Mondo S."/>
            <person name="Nolan M."/>
            <person name="Ohm R."/>
            <person name="Pangilinan J."/>
            <person name="Park H.-J."/>
            <person name="Ramirez L."/>
            <person name="Alfaro M."/>
            <person name="Sun H."/>
            <person name="Tritt A."/>
            <person name="Yoshinaga Y."/>
            <person name="Zwiers L.-H."/>
            <person name="Turgeon B."/>
            <person name="Goodwin S."/>
            <person name="Spatafora J."/>
            <person name="Crous P."/>
            <person name="Grigoriev I."/>
        </authorList>
    </citation>
    <scope>NUCLEOTIDE SEQUENCE</scope>
    <source>
        <strain evidence="7">CBS 473.64</strain>
    </source>
</reference>
<evidence type="ECO:0000256" key="1">
    <source>
        <dbReference type="ARBA" id="ARBA00022723"/>
    </source>
</evidence>
<name>A0A6A6SK28_9PLEO</name>
<dbReference type="Proteomes" id="UP000799753">
    <property type="component" value="Unassembled WGS sequence"/>
</dbReference>
<protein>
    <recommendedName>
        <fullName evidence="6">RING-type domain-containing protein</fullName>
    </recommendedName>
</protein>
<feature type="region of interest" description="Disordered" evidence="5">
    <location>
        <begin position="118"/>
        <end position="141"/>
    </location>
</feature>
<dbReference type="AlphaFoldDB" id="A0A6A6SK28"/>
<evidence type="ECO:0000256" key="2">
    <source>
        <dbReference type="ARBA" id="ARBA00022771"/>
    </source>
</evidence>
<keyword evidence="2 4" id="KW-0863">Zinc-finger</keyword>
<accession>A0A6A6SK28</accession>
<keyword evidence="1" id="KW-0479">Metal-binding</keyword>
<evidence type="ECO:0000313" key="8">
    <source>
        <dbReference type="Proteomes" id="UP000799753"/>
    </source>
</evidence>
<dbReference type="InterPro" id="IPR018957">
    <property type="entry name" value="Znf_C3HC4_RING-type"/>
</dbReference>
<organism evidence="7 8">
    <name type="scientific">Massarina eburnea CBS 473.64</name>
    <dbReference type="NCBI Taxonomy" id="1395130"/>
    <lineage>
        <taxon>Eukaryota</taxon>
        <taxon>Fungi</taxon>
        <taxon>Dikarya</taxon>
        <taxon>Ascomycota</taxon>
        <taxon>Pezizomycotina</taxon>
        <taxon>Dothideomycetes</taxon>
        <taxon>Pleosporomycetidae</taxon>
        <taxon>Pleosporales</taxon>
        <taxon>Massarineae</taxon>
        <taxon>Massarinaceae</taxon>
        <taxon>Massarina</taxon>
    </lineage>
</organism>
<feature type="domain" description="RING-type" evidence="6">
    <location>
        <begin position="248"/>
        <end position="309"/>
    </location>
</feature>
<evidence type="ECO:0000313" key="7">
    <source>
        <dbReference type="EMBL" id="KAF2646748.1"/>
    </source>
</evidence>
<evidence type="ECO:0000256" key="3">
    <source>
        <dbReference type="ARBA" id="ARBA00022833"/>
    </source>
</evidence>
<dbReference type="GO" id="GO:0008270">
    <property type="term" value="F:zinc ion binding"/>
    <property type="evidence" value="ECO:0007669"/>
    <property type="project" value="UniProtKB-KW"/>
</dbReference>
<evidence type="ECO:0000256" key="5">
    <source>
        <dbReference type="SAM" id="MobiDB-lite"/>
    </source>
</evidence>
<dbReference type="InterPro" id="IPR013083">
    <property type="entry name" value="Znf_RING/FYVE/PHD"/>
</dbReference>
<dbReference type="SUPFAM" id="SSF57850">
    <property type="entry name" value="RING/U-box"/>
    <property type="match status" value="1"/>
</dbReference>
<dbReference type="PROSITE" id="PS50089">
    <property type="entry name" value="ZF_RING_2"/>
    <property type="match status" value="1"/>
</dbReference>
<proteinExistence type="predicted"/>
<evidence type="ECO:0000259" key="6">
    <source>
        <dbReference type="PROSITE" id="PS50089"/>
    </source>
</evidence>
<dbReference type="InterPro" id="IPR001841">
    <property type="entry name" value="Znf_RING"/>
</dbReference>